<keyword evidence="3" id="KW-1185">Reference proteome</keyword>
<sequence>MSEWRREGTAATGPRHRQRRKQVGAAISVSRCHSRSTGPSPTAPSSPTAPRPPPDLQPAAAAPNDTPASSCQL</sequence>
<accession>A0A0D9X5Z7</accession>
<dbReference type="Gramene" id="LPERR08G07230.1">
    <property type="protein sequence ID" value="LPERR08G07230.1"/>
    <property type="gene ID" value="LPERR08G07230"/>
</dbReference>
<protein>
    <submittedName>
        <fullName evidence="2">Uncharacterized protein</fullName>
    </submittedName>
</protein>
<dbReference type="EnsemblPlants" id="LPERR08G07230.1">
    <property type="protein sequence ID" value="LPERR08G07230.1"/>
    <property type="gene ID" value="LPERR08G07230"/>
</dbReference>
<organism evidence="2 3">
    <name type="scientific">Leersia perrieri</name>
    <dbReference type="NCBI Taxonomy" id="77586"/>
    <lineage>
        <taxon>Eukaryota</taxon>
        <taxon>Viridiplantae</taxon>
        <taxon>Streptophyta</taxon>
        <taxon>Embryophyta</taxon>
        <taxon>Tracheophyta</taxon>
        <taxon>Spermatophyta</taxon>
        <taxon>Magnoliopsida</taxon>
        <taxon>Liliopsida</taxon>
        <taxon>Poales</taxon>
        <taxon>Poaceae</taxon>
        <taxon>BOP clade</taxon>
        <taxon>Oryzoideae</taxon>
        <taxon>Oryzeae</taxon>
        <taxon>Oryzinae</taxon>
        <taxon>Leersia</taxon>
    </lineage>
</organism>
<feature type="compositionally biased region" description="Pro residues" evidence="1">
    <location>
        <begin position="41"/>
        <end position="56"/>
    </location>
</feature>
<reference evidence="2" key="3">
    <citation type="submission" date="2015-04" db="UniProtKB">
        <authorList>
            <consortium name="EnsemblPlants"/>
        </authorList>
    </citation>
    <scope>IDENTIFICATION</scope>
</reference>
<reference evidence="3" key="2">
    <citation type="submission" date="2013-12" db="EMBL/GenBank/DDBJ databases">
        <authorList>
            <person name="Yu Y."/>
            <person name="Lee S."/>
            <person name="de Baynast K."/>
            <person name="Wissotski M."/>
            <person name="Liu L."/>
            <person name="Talag J."/>
            <person name="Goicoechea J."/>
            <person name="Angelova A."/>
            <person name="Jetty R."/>
            <person name="Kudrna D."/>
            <person name="Golser W."/>
            <person name="Rivera L."/>
            <person name="Zhang J."/>
            <person name="Wing R."/>
        </authorList>
    </citation>
    <scope>NUCLEOTIDE SEQUENCE</scope>
</reference>
<dbReference type="HOGENOM" id="CLU_2708414_0_0_1"/>
<name>A0A0D9X5Z7_9ORYZ</name>
<evidence type="ECO:0000256" key="1">
    <source>
        <dbReference type="SAM" id="MobiDB-lite"/>
    </source>
</evidence>
<evidence type="ECO:0000313" key="3">
    <source>
        <dbReference type="Proteomes" id="UP000032180"/>
    </source>
</evidence>
<reference evidence="2 3" key="1">
    <citation type="submission" date="2012-08" db="EMBL/GenBank/DDBJ databases">
        <title>Oryza genome evolution.</title>
        <authorList>
            <person name="Wing R.A."/>
        </authorList>
    </citation>
    <scope>NUCLEOTIDE SEQUENCE</scope>
</reference>
<proteinExistence type="predicted"/>
<evidence type="ECO:0000313" key="2">
    <source>
        <dbReference type="EnsemblPlants" id="LPERR08G07230.1"/>
    </source>
</evidence>
<dbReference type="Proteomes" id="UP000032180">
    <property type="component" value="Chromosome 8"/>
</dbReference>
<feature type="region of interest" description="Disordered" evidence="1">
    <location>
        <begin position="1"/>
        <end position="73"/>
    </location>
</feature>
<dbReference type="AlphaFoldDB" id="A0A0D9X5Z7"/>